<keyword evidence="1" id="KW-0812">Transmembrane</keyword>
<proteinExistence type="predicted"/>
<evidence type="ECO:0008006" key="3">
    <source>
        <dbReference type="Google" id="ProtNLM"/>
    </source>
</evidence>
<reference evidence="2" key="1">
    <citation type="submission" date="2018-05" db="EMBL/GenBank/DDBJ databases">
        <authorList>
            <person name="Lanie J.A."/>
            <person name="Ng W.-L."/>
            <person name="Kazmierczak K.M."/>
            <person name="Andrzejewski T.M."/>
            <person name="Davidsen T.M."/>
            <person name="Wayne K.J."/>
            <person name="Tettelin H."/>
            <person name="Glass J.I."/>
            <person name="Rusch D."/>
            <person name="Podicherti R."/>
            <person name="Tsui H.-C.T."/>
            <person name="Winkler M.E."/>
        </authorList>
    </citation>
    <scope>NUCLEOTIDE SEQUENCE</scope>
</reference>
<feature type="transmembrane region" description="Helical" evidence="1">
    <location>
        <begin position="185"/>
        <end position="208"/>
    </location>
</feature>
<feature type="transmembrane region" description="Helical" evidence="1">
    <location>
        <begin position="16"/>
        <end position="34"/>
    </location>
</feature>
<feature type="transmembrane region" description="Helical" evidence="1">
    <location>
        <begin position="238"/>
        <end position="256"/>
    </location>
</feature>
<feature type="transmembrane region" description="Helical" evidence="1">
    <location>
        <begin position="129"/>
        <end position="147"/>
    </location>
</feature>
<dbReference type="GO" id="GO:0140359">
    <property type="term" value="F:ABC-type transporter activity"/>
    <property type="evidence" value="ECO:0007669"/>
    <property type="project" value="InterPro"/>
</dbReference>
<dbReference type="Pfam" id="PF12679">
    <property type="entry name" value="ABC2_membrane_2"/>
    <property type="match status" value="1"/>
</dbReference>
<evidence type="ECO:0000313" key="2">
    <source>
        <dbReference type="EMBL" id="SVB29061.1"/>
    </source>
</evidence>
<organism evidence="2">
    <name type="scientific">marine metagenome</name>
    <dbReference type="NCBI Taxonomy" id="408172"/>
    <lineage>
        <taxon>unclassified sequences</taxon>
        <taxon>metagenomes</taxon>
        <taxon>ecological metagenomes</taxon>
    </lineage>
</organism>
<name>A0A382CU38_9ZZZZ</name>
<gene>
    <name evidence="2" type="ORF">METZ01_LOCUS181915</name>
</gene>
<feature type="transmembrane region" description="Helical" evidence="1">
    <location>
        <begin position="153"/>
        <end position="173"/>
    </location>
</feature>
<dbReference type="GO" id="GO:0005886">
    <property type="term" value="C:plasma membrane"/>
    <property type="evidence" value="ECO:0007669"/>
    <property type="project" value="UniProtKB-SubCell"/>
</dbReference>
<sequence length="263" mass="28205">MHSIFAVSLTSKWRSTLIWSISMTLLALMFAGLYESFAGEIEDMAEIAPAAMEAIWGGNLDYASTPAGWLGLELYGIFLPVVLAIIGIYSGASAIGSEEESGTLELLLASPVGRTRIVVEKSLSVSTQLAIVGMAVWFGVALGTLLFPFEVSLTHVLAGTLMGWLFGTTISYFSMCVQSITGKKGVAIGFGTGLVASSYIANVLSQLINGVSYLKYISLFYYYDGANVLIEGLEVENLVVLLVGSIIAFMISIRFFRVRDTGI</sequence>
<dbReference type="PANTHER" id="PTHR37305">
    <property type="entry name" value="INTEGRAL MEMBRANE PROTEIN-RELATED"/>
    <property type="match status" value="1"/>
</dbReference>
<protein>
    <recommendedName>
        <fullName evidence="3">ABC-2 type transporter domain-containing protein</fullName>
    </recommendedName>
</protein>
<dbReference type="PANTHER" id="PTHR37305:SF1">
    <property type="entry name" value="MEMBRANE PROTEIN"/>
    <property type="match status" value="1"/>
</dbReference>
<keyword evidence="1" id="KW-0472">Membrane</keyword>
<feature type="transmembrane region" description="Helical" evidence="1">
    <location>
        <begin position="74"/>
        <end position="92"/>
    </location>
</feature>
<evidence type="ECO:0000256" key="1">
    <source>
        <dbReference type="SAM" id="Phobius"/>
    </source>
</evidence>
<dbReference type="EMBL" id="UINC01035908">
    <property type="protein sequence ID" value="SVB29061.1"/>
    <property type="molecule type" value="Genomic_DNA"/>
</dbReference>
<keyword evidence="1" id="KW-1133">Transmembrane helix</keyword>
<accession>A0A382CU38</accession>
<dbReference type="AlphaFoldDB" id="A0A382CU38"/>